<sequence length="353" mass="38053">VNGGFEYNPGNSGRDFNANFDMGATGVRLERSTSDGFFPTSTPAIMAVQTWINPTALPGSTQVLHLCGNTTEAWSLEINSSQKVVFRWNDAGGAHTLTSLTSLATGTQYCISATVFSSDGSDQVGILLIDDNVEATLRIPAGLIMTAATGKFTSGATDVNTLRFDGDMQGLQIIKHKNMLPYQLIYMYKYGHKMLISDGGGGIDDIQQEYLALERDDLGFVSDWPNVGDMIDDSGNGRHIAVLGPPARSIFVSQPGGWTLGADVAGSFIGLSPIFQKYGLRGYRFLELTAGSTNLSIEQTVTLPSGQTAATVLIWLRGNGISEQIELDWDGDVELITVPDGEWTQYLWTKASL</sequence>
<gene>
    <name evidence="1" type="ORF">LCGC14_3059310</name>
</gene>
<protein>
    <submittedName>
        <fullName evidence="1">Uncharacterized protein</fullName>
    </submittedName>
</protein>
<feature type="non-terminal residue" evidence="1">
    <location>
        <position position="353"/>
    </location>
</feature>
<dbReference type="InterPro" id="IPR013320">
    <property type="entry name" value="ConA-like_dom_sf"/>
</dbReference>
<dbReference type="Gene3D" id="2.60.120.200">
    <property type="match status" value="1"/>
</dbReference>
<name>A0A0F8WJY6_9ZZZZ</name>
<feature type="non-terminal residue" evidence="1">
    <location>
        <position position="1"/>
    </location>
</feature>
<organism evidence="1">
    <name type="scientific">marine sediment metagenome</name>
    <dbReference type="NCBI Taxonomy" id="412755"/>
    <lineage>
        <taxon>unclassified sequences</taxon>
        <taxon>metagenomes</taxon>
        <taxon>ecological metagenomes</taxon>
    </lineage>
</organism>
<reference evidence="1" key="1">
    <citation type="journal article" date="2015" name="Nature">
        <title>Complex archaea that bridge the gap between prokaryotes and eukaryotes.</title>
        <authorList>
            <person name="Spang A."/>
            <person name="Saw J.H."/>
            <person name="Jorgensen S.L."/>
            <person name="Zaremba-Niedzwiedzka K."/>
            <person name="Martijn J."/>
            <person name="Lind A.E."/>
            <person name="van Eijk R."/>
            <person name="Schleper C."/>
            <person name="Guy L."/>
            <person name="Ettema T.J."/>
        </authorList>
    </citation>
    <scope>NUCLEOTIDE SEQUENCE</scope>
</reference>
<proteinExistence type="predicted"/>
<evidence type="ECO:0000313" key="1">
    <source>
        <dbReference type="EMBL" id="KKK56958.1"/>
    </source>
</evidence>
<dbReference type="Pfam" id="PF13385">
    <property type="entry name" value="Laminin_G_3"/>
    <property type="match status" value="1"/>
</dbReference>
<dbReference type="SUPFAM" id="SSF49899">
    <property type="entry name" value="Concanavalin A-like lectins/glucanases"/>
    <property type="match status" value="1"/>
</dbReference>
<comment type="caution">
    <text evidence="1">The sequence shown here is derived from an EMBL/GenBank/DDBJ whole genome shotgun (WGS) entry which is preliminary data.</text>
</comment>
<dbReference type="AlphaFoldDB" id="A0A0F8WJY6"/>
<accession>A0A0F8WJY6</accession>
<dbReference type="EMBL" id="LAZR01064730">
    <property type="protein sequence ID" value="KKK56958.1"/>
    <property type="molecule type" value="Genomic_DNA"/>
</dbReference>